<comment type="caution">
    <text evidence="3">The sequence shown here is derived from an EMBL/GenBank/DDBJ whole genome shotgun (WGS) entry which is preliminary data.</text>
</comment>
<dbReference type="InterPro" id="IPR051678">
    <property type="entry name" value="AGP_Transferase"/>
</dbReference>
<dbReference type="OrthoDB" id="2906425at2759"/>
<organism evidence="3 4">
    <name type="scientific">Lachnellula cervina</name>
    <dbReference type="NCBI Taxonomy" id="1316786"/>
    <lineage>
        <taxon>Eukaryota</taxon>
        <taxon>Fungi</taxon>
        <taxon>Dikarya</taxon>
        <taxon>Ascomycota</taxon>
        <taxon>Pezizomycotina</taxon>
        <taxon>Leotiomycetes</taxon>
        <taxon>Helotiales</taxon>
        <taxon>Lachnaceae</taxon>
        <taxon>Lachnellula</taxon>
    </lineage>
</organism>
<proteinExistence type="predicted"/>
<protein>
    <recommendedName>
        <fullName evidence="2">Aminoglycoside phosphotransferase domain-containing protein</fullName>
    </recommendedName>
</protein>
<dbReference type="InterPro" id="IPR011009">
    <property type="entry name" value="Kinase-like_dom_sf"/>
</dbReference>
<dbReference type="Gene3D" id="3.90.1200.10">
    <property type="match status" value="1"/>
</dbReference>
<dbReference type="Pfam" id="PF01636">
    <property type="entry name" value="APH"/>
    <property type="match status" value="1"/>
</dbReference>
<evidence type="ECO:0000313" key="3">
    <source>
        <dbReference type="EMBL" id="TVY53965.1"/>
    </source>
</evidence>
<keyword evidence="4" id="KW-1185">Reference proteome</keyword>
<dbReference type="EMBL" id="QGMG01000391">
    <property type="protein sequence ID" value="TVY53965.1"/>
    <property type="molecule type" value="Genomic_DNA"/>
</dbReference>
<evidence type="ECO:0000313" key="4">
    <source>
        <dbReference type="Proteomes" id="UP000481288"/>
    </source>
</evidence>
<evidence type="ECO:0000259" key="2">
    <source>
        <dbReference type="Pfam" id="PF01636"/>
    </source>
</evidence>
<evidence type="ECO:0000256" key="1">
    <source>
        <dbReference type="SAM" id="MobiDB-lite"/>
    </source>
</evidence>
<dbReference type="InterPro" id="IPR002575">
    <property type="entry name" value="Aminoglycoside_PTrfase"/>
</dbReference>
<dbReference type="SUPFAM" id="SSF56112">
    <property type="entry name" value="Protein kinase-like (PK-like)"/>
    <property type="match status" value="1"/>
</dbReference>
<sequence length="356" mass="40807">MSYLKSKFSRKGKSKEVEPLPSTVAAIKTPQELSPDNPSPSHYASPTIETPEISHEYRNNWLLRKYVLGLMWITKPIDCTTRNTRALRIWLPVRVVIKHGTEIQLSEASTLRFLRNKTSIPVPKVYCAFQLGKTRYIMMQHVRGKHINEGWVDRSTAEKEKLLQQLKGYFDELRSIPHPRPGTICGADMGPLFDRRIHLEGLGFGPFANESDFNDFLRCGVGQGDELGTIAESYFNERKDLKPKVKDLVAIQDQETHKICFTHGDANSANILVRGNKVVALIDFEMAGFFPEHWEYTTAMTTAMNLEVCDDSLWKKEIGEFLKEYPRELKGEILRQEIFGMDGLRLKLLQEAYKEV</sequence>
<reference evidence="3 4" key="1">
    <citation type="submission" date="2018-05" db="EMBL/GenBank/DDBJ databases">
        <title>Whole genome sequencing for identification of molecular markers to develop diagnostic detection tools for the regulated plant pathogen Lachnellula willkommii.</title>
        <authorList>
            <person name="Giroux E."/>
            <person name="Bilodeau G."/>
        </authorList>
    </citation>
    <scope>NUCLEOTIDE SEQUENCE [LARGE SCALE GENOMIC DNA]</scope>
    <source>
        <strain evidence="3 4">CBS 625.97</strain>
    </source>
</reference>
<dbReference type="Proteomes" id="UP000481288">
    <property type="component" value="Unassembled WGS sequence"/>
</dbReference>
<dbReference type="PANTHER" id="PTHR21310:SF55">
    <property type="entry name" value="AMINOGLYCOSIDE PHOSPHOTRANSFERASE DOMAIN-CONTAINING PROTEIN"/>
    <property type="match status" value="1"/>
</dbReference>
<dbReference type="PANTHER" id="PTHR21310">
    <property type="entry name" value="AMINOGLYCOSIDE PHOSPHOTRANSFERASE-RELATED-RELATED"/>
    <property type="match status" value="1"/>
</dbReference>
<feature type="compositionally biased region" description="Polar residues" evidence="1">
    <location>
        <begin position="31"/>
        <end position="47"/>
    </location>
</feature>
<name>A0A7D8URZ1_9HELO</name>
<dbReference type="CDD" id="cd05120">
    <property type="entry name" value="APH_ChoK_like"/>
    <property type="match status" value="1"/>
</dbReference>
<gene>
    <name evidence="3" type="ORF">LCER1_G007143</name>
</gene>
<dbReference type="AlphaFoldDB" id="A0A7D8URZ1"/>
<feature type="region of interest" description="Disordered" evidence="1">
    <location>
        <begin position="1"/>
        <end position="47"/>
    </location>
</feature>
<feature type="domain" description="Aminoglycoside phosphotransferase" evidence="2">
    <location>
        <begin position="107"/>
        <end position="300"/>
    </location>
</feature>
<accession>A0A7D8URZ1</accession>